<sequence>MRIETGDQRDDGDKPRQRAGERNQSRPAWMMVGAGAQQARAKHDRNPDGQAQEREIMHVNKALRKVARCIGDRRDERNEIKSTDRFRESPTLAKCKAASRKNLMPLKRNRVNQHKAIDYFLQRSSASIFGVGAAC</sequence>
<feature type="compositionally biased region" description="Basic and acidic residues" evidence="1">
    <location>
        <begin position="1"/>
        <end position="24"/>
    </location>
</feature>
<dbReference type="RefSeq" id="WP_342309746.1">
    <property type="nucleotide sequence ID" value="NZ_CP150849.1"/>
</dbReference>
<evidence type="ECO:0000313" key="3">
    <source>
        <dbReference type="Proteomes" id="UP001484179"/>
    </source>
</evidence>
<dbReference type="Proteomes" id="UP001484179">
    <property type="component" value="Chromosome 1"/>
</dbReference>
<proteinExistence type="predicted"/>
<reference evidence="2 3" key="1">
    <citation type="submission" date="2024-04" db="EMBL/GenBank/DDBJ databases">
        <title>Biological Control Activity of Plant Growth Promoting Rhizobacteria Burkholderia pyrrocinia BX1 against Tobacco black shank Introduction Tobacco black shank (TBS) caused by the oomycete Phytophthora. nicotianae (P. nicotianae) has become a destructive soil.</title>
        <authorList>
            <person name="Liu X."/>
            <person name="Shu C."/>
        </authorList>
    </citation>
    <scope>NUCLEOTIDE SEQUENCE [LARGE SCALE GENOMIC DNA]</scope>
    <source>
        <strain evidence="2 3">BX1</strain>
    </source>
</reference>
<evidence type="ECO:0000256" key="1">
    <source>
        <dbReference type="SAM" id="MobiDB-lite"/>
    </source>
</evidence>
<dbReference type="EMBL" id="CP150849">
    <property type="protein sequence ID" value="WZW55791.1"/>
    <property type="molecule type" value="Genomic_DNA"/>
</dbReference>
<keyword evidence="3" id="KW-1185">Reference proteome</keyword>
<evidence type="ECO:0000313" key="2">
    <source>
        <dbReference type="EMBL" id="WZW55791.1"/>
    </source>
</evidence>
<organism evidence="2 3">
    <name type="scientific">Burkholderia pyrrocinia</name>
    <name type="common">Pseudomonas pyrrocinia</name>
    <dbReference type="NCBI Taxonomy" id="60550"/>
    <lineage>
        <taxon>Bacteria</taxon>
        <taxon>Pseudomonadati</taxon>
        <taxon>Pseudomonadota</taxon>
        <taxon>Betaproteobacteria</taxon>
        <taxon>Burkholderiales</taxon>
        <taxon>Burkholderiaceae</taxon>
        <taxon>Burkholderia</taxon>
        <taxon>Burkholderia cepacia complex</taxon>
    </lineage>
</organism>
<feature type="region of interest" description="Disordered" evidence="1">
    <location>
        <begin position="1"/>
        <end position="29"/>
    </location>
</feature>
<gene>
    <name evidence="2" type="ORF">WN985_11380</name>
</gene>
<accession>A0ABZ3BLA1</accession>
<name>A0ABZ3BLA1_BURPY</name>
<protein>
    <submittedName>
        <fullName evidence="2">Uncharacterized protein</fullName>
    </submittedName>
</protein>